<reference evidence="1" key="1">
    <citation type="submission" date="2021-03" db="EMBL/GenBank/DDBJ databases">
        <title>Evolutionary priming and transition to the ectomycorrhizal habit in an iconic lineage of mushroom-forming fungi: is preadaptation a requirement?</title>
        <authorList>
            <consortium name="DOE Joint Genome Institute"/>
            <person name="Looney B.P."/>
            <person name="Miyauchi S."/>
            <person name="Morin E."/>
            <person name="Drula E."/>
            <person name="Courty P.E."/>
            <person name="Chicoki N."/>
            <person name="Fauchery L."/>
            <person name="Kohler A."/>
            <person name="Kuo A."/>
            <person name="LaButti K."/>
            <person name="Pangilinan J."/>
            <person name="Lipzen A."/>
            <person name="Riley R."/>
            <person name="Andreopoulos W."/>
            <person name="He G."/>
            <person name="Johnson J."/>
            <person name="Barry K.W."/>
            <person name="Grigoriev I.V."/>
            <person name="Nagy L."/>
            <person name="Hibbett D."/>
            <person name="Henrissat B."/>
            <person name="Matheny P.B."/>
            <person name="Labbe J."/>
            <person name="Martin A.F."/>
        </authorList>
    </citation>
    <scope>NUCLEOTIDE SEQUENCE</scope>
    <source>
        <strain evidence="1">BPL698</strain>
    </source>
</reference>
<proteinExistence type="predicted"/>
<keyword evidence="2" id="KW-1185">Reference proteome</keyword>
<organism evidence="1 2">
    <name type="scientific">Russula earlei</name>
    <dbReference type="NCBI Taxonomy" id="71964"/>
    <lineage>
        <taxon>Eukaryota</taxon>
        <taxon>Fungi</taxon>
        <taxon>Dikarya</taxon>
        <taxon>Basidiomycota</taxon>
        <taxon>Agaricomycotina</taxon>
        <taxon>Agaricomycetes</taxon>
        <taxon>Russulales</taxon>
        <taxon>Russulaceae</taxon>
        <taxon>Russula</taxon>
    </lineage>
</organism>
<sequence>MRPFARAKPRHLKYRCRDQRYHDSETAISLPTMQININTAPHPTFASPSRRQRTILPVTNPAIAQTFPPLFLSRYHYPDRRDGGYVKIDKTKILTGNMTTAWLSCQRTFTTRSKIIHHPYHTLSGRLCTAIFLSFRSQHRALRFSRGPINGFKFWNCCSVTLRDGFRACVLAPGGSLTCMHRIAWVTKRSVRFPGLWRHIFLRILECWALRGTSASPSCCTRDRHG</sequence>
<evidence type="ECO:0000313" key="2">
    <source>
        <dbReference type="Proteomes" id="UP001207468"/>
    </source>
</evidence>
<protein>
    <submittedName>
        <fullName evidence="1">Uncharacterized protein</fullName>
    </submittedName>
</protein>
<dbReference type="Proteomes" id="UP001207468">
    <property type="component" value="Unassembled WGS sequence"/>
</dbReference>
<evidence type="ECO:0000313" key="1">
    <source>
        <dbReference type="EMBL" id="KAI9508138.1"/>
    </source>
</evidence>
<dbReference type="EMBL" id="JAGFNK010000100">
    <property type="protein sequence ID" value="KAI9508138.1"/>
    <property type="molecule type" value="Genomic_DNA"/>
</dbReference>
<accession>A0ACC0U947</accession>
<name>A0ACC0U947_9AGAM</name>
<comment type="caution">
    <text evidence="1">The sequence shown here is derived from an EMBL/GenBank/DDBJ whole genome shotgun (WGS) entry which is preliminary data.</text>
</comment>
<gene>
    <name evidence="1" type="ORF">F5148DRAFT_23938</name>
</gene>